<evidence type="ECO:0000313" key="4">
    <source>
        <dbReference type="Proteomes" id="UP000000270"/>
    </source>
</evidence>
<feature type="compositionally biased region" description="Basic and acidic residues" evidence="1">
    <location>
        <begin position="63"/>
        <end position="80"/>
    </location>
</feature>
<keyword evidence="4" id="KW-1185">Reference proteome</keyword>
<sequence>MPDWKAIEAEYGSMSTRKLAERHGVTEGAIRKRKAKGWAEPGVFGHRPKKEKPAKAATRPRQKKEASKKVRTERAVRTENAHQNAYQYAPPAPDVVRAEPSAPKQRGIPFQPGKSGNPAGRPKGSRNKLGEAFIAALHDDFIENGPETIQRVREEKPDQYLKVVASILPKELKVTTEVDLSDDELDRRIRQLAAALELEIGGEGGAGEAAGREAAPGRTH</sequence>
<reference evidence="3 4" key="5">
    <citation type="journal article" date="2010" name="Appl. Environ. Microbiol.">
        <title>phrR-like gene praR of Azorhizobium caulinodans ORS571 is essential for symbiosis with Sesbania rostrata and is involved in expression of reb genes.</title>
        <authorList>
            <person name="Akiba N."/>
            <person name="Aono T."/>
            <person name="Toyazaki H."/>
            <person name="Sato S."/>
            <person name="Oyaizu H."/>
        </authorList>
    </citation>
    <scope>NUCLEOTIDE SEQUENCE [LARGE SCALE GENOMIC DNA]</scope>
    <source>
        <strain evidence="4">ATCC 43989 / DSM 5975 / JCM 20966 / LMG 6465 / NBRC 14845 / NCIMB 13405 / ORS 571</strain>
    </source>
</reference>
<dbReference type="HOGENOM" id="CLU_1253819_0_0_5"/>
<proteinExistence type="predicted"/>
<dbReference type="EMBL" id="AP009384">
    <property type="protein sequence ID" value="BAF86835.1"/>
    <property type="molecule type" value="Genomic_DNA"/>
</dbReference>
<feature type="region of interest" description="Disordered" evidence="1">
    <location>
        <begin position="22"/>
        <end position="128"/>
    </location>
</feature>
<dbReference type="Proteomes" id="UP000000270">
    <property type="component" value="Chromosome"/>
</dbReference>
<reference evidence="3 4" key="6">
    <citation type="journal article" date="2011" name="Appl. Environ. Microbiol.">
        <title>Involvement of the azorhizobial chromosome partition gene (parA) in the onset of bacteroid differentiation during Sesbania rostrata stem nodule development.</title>
        <authorList>
            <person name="Liu CT."/>
            <person name="Lee KB."/>
            <person name="Wang YS."/>
            <person name="Peng MH."/>
            <person name="Lee KT."/>
            <person name="Suzuki S."/>
            <person name="Suzuki T."/>
            <person name="Oyaizu H."/>
        </authorList>
    </citation>
    <scope>NUCLEOTIDE SEQUENCE [LARGE SCALE GENOMIC DNA]</scope>
    <source>
        <strain evidence="4">ATCC 43989 / DSM 5975 / JCM 20966 / LMG 6465 / NBRC 14845 / NCIMB 13405 / ORS 571</strain>
    </source>
</reference>
<reference evidence="3 4" key="3">
    <citation type="journal article" date="2008" name="BMC Genomics">
        <title>The genome of the versatile nitrogen fixer Azorhizobium caulinodans ORS571.</title>
        <authorList>
            <person name="Lee KB."/>
            <person name="Backer P.D."/>
            <person name="Aono T."/>
            <person name="Liu CT."/>
            <person name="Suzuki S."/>
            <person name="Suzuki T."/>
            <person name="Kaneko T."/>
            <person name="Yamada M."/>
            <person name="Tabata S."/>
            <person name="Kupfer D.M."/>
            <person name="Najar F.Z."/>
            <person name="Wiley G.B."/>
            <person name="Roe B."/>
            <person name="Binnewies T.T."/>
            <person name="Ussery D.W."/>
            <person name="D'Haeze W."/>
            <person name="Herder J.D."/>
            <person name="Gevers D."/>
            <person name="Vereecke D."/>
            <person name="Holsters M."/>
            <person name="Oyaizu H."/>
        </authorList>
    </citation>
    <scope>NUCLEOTIDE SEQUENCE [LARGE SCALE GENOMIC DNA]</scope>
    <source>
        <strain evidence="4">ATCC 43989 / DSM 5975 / JCM 20966 / LMG 6465 / NBRC 14845 / NCIMB 13405 / ORS 571</strain>
    </source>
</reference>
<dbReference type="KEGG" id="azc:AZC_0837"/>
<evidence type="ECO:0000259" key="2">
    <source>
        <dbReference type="Pfam" id="PF18932"/>
    </source>
</evidence>
<dbReference type="STRING" id="438753.AZC_0837"/>
<dbReference type="eggNOG" id="ENOG5031AQU">
    <property type="taxonomic scope" value="Bacteria"/>
</dbReference>
<gene>
    <name evidence="3" type="ordered locus">AZC_0837</name>
</gene>
<feature type="domain" description="DUF5681" evidence="2">
    <location>
        <begin position="110"/>
        <end position="133"/>
    </location>
</feature>
<name>A8HTH6_AZOC5</name>
<evidence type="ECO:0000256" key="1">
    <source>
        <dbReference type="SAM" id="MobiDB-lite"/>
    </source>
</evidence>
<dbReference type="Pfam" id="PF18932">
    <property type="entry name" value="DUF5681"/>
    <property type="match status" value="1"/>
</dbReference>
<accession>A8HTH6</accession>
<dbReference type="RefSeq" id="WP_012169368.1">
    <property type="nucleotide sequence ID" value="NC_009937.1"/>
</dbReference>
<protein>
    <submittedName>
        <fullName evidence="3">Putative bacteriophage protein</fullName>
    </submittedName>
</protein>
<reference evidence="3 4" key="4">
    <citation type="journal article" date="2009" name="Appl. Environ. Microbiol.">
        <title>Comparative genome-wide transcriptional profiling of Azorhizobium caulinodans ORS571 grown under free-living and symbiotic conditions.</title>
        <authorList>
            <person name="Tsukada S."/>
            <person name="Aono T."/>
            <person name="Akiba N."/>
            <person name="Lee KB."/>
            <person name="Liu CT."/>
            <person name="Toyazaki H."/>
            <person name="Oyaizu H."/>
        </authorList>
    </citation>
    <scope>NUCLEOTIDE SEQUENCE [LARGE SCALE GENOMIC DNA]</scope>
    <source>
        <strain evidence="4">ATCC 43989 / DSM 5975 / JCM 20966 / LMG 6465 / NBRC 14845 / NCIMB 13405 / ORS 571</strain>
    </source>
</reference>
<organism evidence="3 4">
    <name type="scientific">Azorhizobium caulinodans (strain ATCC 43989 / DSM 5975 / JCM 20966 / LMG 6465 / NBRC 14845 / NCIMB 13405 / ORS 571)</name>
    <dbReference type="NCBI Taxonomy" id="438753"/>
    <lineage>
        <taxon>Bacteria</taxon>
        <taxon>Pseudomonadati</taxon>
        <taxon>Pseudomonadota</taxon>
        <taxon>Alphaproteobacteria</taxon>
        <taxon>Hyphomicrobiales</taxon>
        <taxon>Xanthobacteraceae</taxon>
        <taxon>Azorhizobium</taxon>
    </lineage>
</organism>
<feature type="compositionally biased region" description="Basic residues" evidence="1">
    <location>
        <begin position="46"/>
        <end position="62"/>
    </location>
</feature>
<feature type="region of interest" description="Disordered" evidence="1">
    <location>
        <begin position="201"/>
        <end position="220"/>
    </location>
</feature>
<evidence type="ECO:0000313" key="3">
    <source>
        <dbReference type="EMBL" id="BAF86835.1"/>
    </source>
</evidence>
<reference evidence="3 4" key="1">
    <citation type="journal article" date="2007" name="Appl. Environ. Microbiol.">
        <title>Rhizobial factors required for stem nodule maturation and maintenance in Sesbania rostrata-Azorhizobium caulinodans ORS571 symbiosis.</title>
        <authorList>
            <person name="Suzuki S."/>
            <person name="Aono T."/>
            <person name="Lee KB."/>
            <person name="Suzuki T."/>
            <person name="Liu CT."/>
            <person name="Miwa H."/>
            <person name="Wakao S."/>
            <person name="Iki T."/>
            <person name="Oyaizu H."/>
        </authorList>
    </citation>
    <scope>NUCLEOTIDE SEQUENCE [LARGE SCALE GENOMIC DNA]</scope>
    <source>
        <strain evidence="4">ATCC 43989 / DSM 5975 / JCM 20966 / LMG 6465 / NBRC 14845 / NCIMB 13405 / ORS 571</strain>
    </source>
</reference>
<dbReference type="InterPro" id="IPR043736">
    <property type="entry name" value="DUF5681"/>
</dbReference>
<reference evidence="4" key="2">
    <citation type="submission" date="2007-04" db="EMBL/GenBank/DDBJ databases">
        <title>Complete genome sequence of the nitrogen-fixing bacterium Azorhizobium caulinodans ORS571.</title>
        <authorList>
            <person name="Lee K.B."/>
            <person name="Backer P.D."/>
            <person name="Aono T."/>
            <person name="Liu C.T."/>
            <person name="Suzuki S."/>
            <person name="Suzuki T."/>
            <person name="Kaneko T."/>
            <person name="Yamada M."/>
            <person name="Tabata S."/>
            <person name="Kupfer D.M."/>
            <person name="Najar F.Z."/>
            <person name="Wiley G.B."/>
            <person name="Roe B."/>
            <person name="Binnewies T."/>
            <person name="Ussery D."/>
            <person name="Vereecke D."/>
            <person name="Gevers D."/>
            <person name="Holsters M."/>
            <person name="Oyaizu H."/>
        </authorList>
    </citation>
    <scope>NUCLEOTIDE SEQUENCE [LARGE SCALE GENOMIC DNA]</scope>
    <source>
        <strain evidence="4">ATCC 43989 / DSM 5975 / JCM 20966 / LMG 6465 / NBRC 14845 / NCIMB 13405 / ORS 571</strain>
    </source>
</reference>
<dbReference type="AlphaFoldDB" id="A8HTH6"/>